<protein>
    <submittedName>
        <fullName evidence="2">GNAT family N-acetyltransferase</fullName>
    </submittedName>
</protein>
<dbReference type="InterPro" id="IPR000182">
    <property type="entry name" value="GNAT_dom"/>
</dbReference>
<dbReference type="Pfam" id="PF13302">
    <property type="entry name" value="Acetyltransf_3"/>
    <property type="match status" value="1"/>
</dbReference>
<keyword evidence="3" id="KW-1185">Reference proteome</keyword>
<dbReference type="PANTHER" id="PTHR43441:SF10">
    <property type="entry name" value="ACETYLTRANSFERASE"/>
    <property type="match status" value="1"/>
</dbReference>
<evidence type="ECO:0000313" key="2">
    <source>
        <dbReference type="EMBL" id="GAA3928933.1"/>
    </source>
</evidence>
<dbReference type="Proteomes" id="UP001501591">
    <property type="component" value="Unassembled WGS sequence"/>
</dbReference>
<name>A0ABP7MSD7_9MICO</name>
<gene>
    <name evidence="2" type="ORF">GCM10022383_04710</name>
</gene>
<organism evidence="2 3">
    <name type="scientific">Microbacterium soli</name>
    <dbReference type="NCBI Taxonomy" id="446075"/>
    <lineage>
        <taxon>Bacteria</taxon>
        <taxon>Bacillati</taxon>
        <taxon>Actinomycetota</taxon>
        <taxon>Actinomycetes</taxon>
        <taxon>Micrococcales</taxon>
        <taxon>Microbacteriaceae</taxon>
        <taxon>Microbacterium</taxon>
    </lineage>
</organism>
<dbReference type="SUPFAM" id="SSF55729">
    <property type="entry name" value="Acyl-CoA N-acyltransferases (Nat)"/>
    <property type="match status" value="1"/>
</dbReference>
<evidence type="ECO:0000313" key="3">
    <source>
        <dbReference type="Proteomes" id="UP001501591"/>
    </source>
</evidence>
<dbReference type="InterPro" id="IPR016181">
    <property type="entry name" value="Acyl_CoA_acyltransferase"/>
</dbReference>
<dbReference type="RefSeq" id="WP_344817890.1">
    <property type="nucleotide sequence ID" value="NZ_BAABCP010000001.1"/>
</dbReference>
<evidence type="ECO:0000259" key="1">
    <source>
        <dbReference type="PROSITE" id="PS51186"/>
    </source>
</evidence>
<feature type="domain" description="N-acetyltransferase" evidence="1">
    <location>
        <begin position="19"/>
        <end position="173"/>
    </location>
</feature>
<accession>A0ABP7MSD7</accession>
<dbReference type="EMBL" id="BAABCP010000001">
    <property type="protein sequence ID" value="GAA3928933.1"/>
    <property type="molecule type" value="Genomic_DNA"/>
</dbReference>
<comment type="caution">
    <text evidence="2">The sequence shown here is derived from an EMBL/GenBank/DDBJ whole genome shotgun (WGS) entry which is preliminary data.</text>
</comment>
<reference evidence="3" key="1">
    <citation type="journal article" date="2019" name="Int. J. Syst. Evol. Microbiol.">
        <title>The Global Catalogue of Microorganisms (GCM) 10K type strain sequencing project: providing services to taxonomists for standard genome sequencing and annotation.</title>
        <authorList>
            <consortium name="The Broad Institute Genomics Platform"/>
            <consortium name="The Broad Institute Genome Sequencing Center for Infectious Disease"/>
            <person name="Wu L."/>
            <person name="Ma J."/>
        </authorList>
    </citation>
    <scope>NUCLEOTIDE SEQUENCE [LARGE SCALE GENOMIC DNA]</scope>
    <source>
        <strain evidence="3">JCM 17024</strain>
    </source>
</reference>
<dbReference type="PANTHER" id="PTHR43441">
    <property type="entry name" value="RIBOSOMAL-PROTEIN-SERINE ACETYLTRANSFERASE"/>
    <property type="match status" value="1"/>
</dbReference>
<dbReference type="PROSITE" id="PS51186">
    <property type="entry name" value="GNAT"/>
    <property type="match status" value="1"/>
</dbReference>
<dbReference type="Gene3D" id="3.40.630.30">
    <property type="match status" value="1"/>
</dbReference>
<proteinExistence type="predicted"/>
<dbReference type="InterPro" id="IPR051908">
    <property type="entry name" value="Ribosomal_N-acetyltransferase"/>
</dbReference>
<sequence length="184" mass="20015">MESVVLRTERLVLSIPTGADVDAITAACQDAAVQRYTTVPKPYARADATDFVRLVSEWWGEGSSTTWAIRHDDRFAGAVGLADIDDGVADLGYWLAPDARGRGIASEAVRGVVAWGFDGPLTLHRISWRAVVGNLGSAHTARAAGFRYEGRMREAFRHGAHRDDAWIAGLLATDDRTPVDWPVL</sequence>